<protein>
    <recommendedName>
        <fullName evidence="3">F-box domain-containing protein</fullName>
    </recommendedName>
</protein>
<evidence type="ECO:0000313" key="2">
    <source>
        <dbReference type="EMBL" id="RCV11842.1"/>
    </source>
</evidence>
<evidence type="ECO:0008006" key="3">
    <source>
        <dbReference type="Google" id="ProtNLM"/>
    </source>
</evidence>
<feature type="region of interest" description="Disordered" evidence="1">
    <location>
        <begin position="1"/>
        <end position="21"/>
    </location>
</feature>
<reference evidence="2" key="2">
    <citation type="submission" date="2015-07" db="EMBL/GenBank/DDBJ databases">
        <authorList>
            <person name="Noorani M."/>
        </authorList>
    </citation>
    <scope>NUCLEOTIDE SEQUENCE</scope>
    <source>
        <strain evidence="2">Yugu1</strain>
    </source>
</reference>
<dbReference type="OrthoDB" id="693840at2759"/>
<gene>
    <name evidence="2" type="ORF">SETIT_2G218800v2</name>
</gene>
<evidence type="ECO:0000256" key="1">
    <source>
        <dbReference type="SAM" id="MobiDB-lite"/>
    </source>
</evidence>
<dbReference type="SUPFAM" id="SSF81383">
    <property type="entry name" value="F-box domain"/>
    <property type="match status" value="1"/>
</dbReference>
<sequence>MPSSLEGGQAQEQENKITMGTYSEGDIAGGCRGSGTDRICGLPDNLLHSIVLRLPGTADAARTSVLARSWRGVWAQLPELMFPPYALTRWSGSRSLVNSRAVFRLQPRSFKHFVHSLSDFHIAAPKLSEVYWNSSIFFVYDPSRHHFTESGHHLQWLVIAVN</sequence>
<feature type="compositionally biased region" description="Polar residues" evidence="1">
    <location>
        <begin position="10"/>
        <end position="21"/>
    </location>
</feature>
<dbReference type="InterPro" id="IPR036047">
    <property type="entry name" value="F-box-like_dom_sf"/>
</dbReference>
<proteinExistence type="predicted"/>
<dbReference type="AlphaFoldDB" id="A0A368Q1T9"/>
<reference evidence="2" key="1">
    <citation type="journal article" date="2012" name="Nat. Biotechnol.">
        <title>Reference genome sequence of the model plant Setaria.</title>
        <authorList>
            <person name="Bennetzen J.L."/>
            <person name="Schmutz J."/>
            <person name="Wang H."/>
            <person name="Percifield R."/>
            <person name="Hawkins J."/>
            <person name="Pontaroli A.C."/>
            <person name="Estep M."/>
            <person name="Feng L."/>
            <person name="Vaughn J.N."/>
            <person name="Grimwood J."/>
            <person name="Jenkins J."/>
            <person name="Barry K."/>
            <person name="Lindquist E."/>
            <person name="Hellsten U."/>
            <person name="Deshpande S."/>
            <person name="Wang X."/>
            <person name="Wu X."/>
            <person name="Mitros T."/>
            <person name="Triplett J."/>
            <person name="Yang X."/>
            <person name="Ye C.Y."/>
            <person name="Mauro-Herrera M."/>
            <person name="Wang L."/>
            <person name="Li P."/>
            <person name="Sharma M."/>
            <person name="Sharma R."/>
            <person name="Ronald P.C."/>
            <person name="Panaud O."/>
            <person name="Kellogg E.A."/>
            <person name="Brutnell T.P."/>
            <person name="Doust A.N."/>
            <person name="Tuskan G.A."/>
            <person name="Rokhsar D."/>
            <person name="Devos K.M."/>
        </authorList>
    </citation>
    <scope>NUCLEOTIDE SEQUENCE [LARGE SCALE GENOMIC DNA]</scope>
    <source>
        <strain evidence="2">Yugu1</strain>
    </source>
</reference>
<dbReference type="InterPro" id="IPR055312">
    <property type="entry name" value="FBL15-like"/>
</dbReference>
<dbReference type="EMBL" id="CM003529">
    <property type="protein sequence ID" value="RCV11842.1"/>
    <property type="molecule type" value="Genomic_DNA"/>
</dbReference>
<dbReference type="PANTHER" id="PTHR34709:SF75">
    <property type="entry name" value="FBD DOMAIN-CONTAINING PROTEIN"/>
    <property type="match status" value="1"/>
</dbReference>
<organism evidence="2">
    <name type="scientific">Setaria italica</name>
    <name type="common">Foxtail millet</name>
    <name type="synonym">Panicum italicum</name>
    <dbReference type="NCBI Taxonomy" id="4555"/>
    <lineage>
        <taxon>Eukaryota</taxon>
        <taxon>Viridiplantae</taxon>
        <taxon>Streptophyta</taxon>
        <taxon>Embryophyta</taxon>
        <taxon>Tracheophyta</taxon>
        <taxon>Spermatophyta</taxon>
        <taxon>Magnoliopsida</taxon>
        <taxon>Liliopsida</taxon>
        <taxon>Poales</taxon>
        <taxon>Poaceae</taxon>
        <taxon>PACMAD clade</taxon>
        <taxon>Panicoideae</taxon>
        <taxon>Panicodae</taxon>
        <taxon>Paniceae</taxon>
        <taxon>Cenchrinae</taxon>
        <taxon>Setaria</taxon>
    </lineage>
</organism>
<accession>A0A368Q1T9</accession>
<dbReference type="PANTHER" id="PTHR34709">
    <property type="entry name" value="OS10G0396666 PROTEIN"/>
    <property type="match status" value="1"/>
</dbReference>
<name>A0A368Q1T9_SETIT</name>